<dbReference type="PANTHER" id="PTHR23117:SF13">
    <property type="entry name" value="GUANYLATE KINASE"/>
    <property type="match status" value="1"/>
</dbReference>
<dbReference type="PROSITE" id="PS50052">
    <property type="entry name" value="GUANYLATE_KINASE_2"/>
    <property type="match status" value="1"/>
</dbReference>
<evidence type="ECO:0000313" key="13">
    <source>
        <dbReference type="EMBL" id="MBC8585724.1"/>
    </source>
</evidence>
<dbReference type="Gene3D" id="3.40.50.300">
    <property type="entry name" value="P-loop containing nucleotide triphosphate hydrolases"/>
    <property type="match status" value="1"/>
</dbReference>
<dbReference type="InterPro" id="IPR020590">
    <property type="entry name" value="Guanylate_kinase_CS"/>
</dbReference>
<keyword evidence="11" id="KW-0963">Cytoplasm</keyword>
<name>A0A926ESJ9_9FIRM</name>
<dbReference type="AlphaFoldDB" id="A0A926ESJ9"/>
<dbReference type="InterPro" id="IPR027417">
    <property type="entry name" value="P-loop_NTPase"/>
</dbReference>
<evidence type="ECO:0000256" key="6">
    <source>
        <dbReference type="ARBA" id="ARBA00022741"/>
    </source>
</evidence>
<dbReference type="SMART" id="SM00072">
    <property type="entry name" value="GuKc"/>
    <property type="match status" value="1"/>
</dbReference>
<sequence>MMNKPGMLVVYSGPSGVGKGTILGPFLNDHPNAVLSVSVTTRQPRPGEIDGVHYSFITKDEFQHLIDTDGLLEYAQYSGNYYGTPKAAVDKMRAQGKDVFLEIEVQGAMKIKKSCPEAVLVFILPPTYESLKERLLCRGTETKEIMEARLNTAKFELAQAKEYDYIIINDDVGRARKQLCAVVEAAKCETRYMLEYIEKLVNLTEK</sequence>
<evidence type="ECO:0000256" key="9">
    <source>
        <dbReference type="ARBA" id="ARBA00030128"/>
    </source>
</evidence>
<evidence type="ECO:0000256" key="8">
    <source>
        <dbReference type="ARBA" id="ARBA00022840"/>
    </source>
</evidence>
<evidence type="ECO:0000259" key="12">
    <source>
        <dbReference type="PROSITE" id="PS50052"/>
    </source>
</evidence>
<gene>
    <name evidence="11 13" type="primary">gmk</name>
    <name evidence="13" type="ORF">H8705_09020</name>
</gene>
<dbReference type="InterPro" id="IPR017665">
    <property type="entry name" value="Guanylate_kinase"/>
</dbReference>
<dbReference type="NCBIfam" id="TIGR03263">
    <property type="entry name" value="guanyl_kin"/>
    <property type="match status" value="1"/>
</dbReference>
<keyword evidence="6 11" id="KW-0547">Nucleotide-binding</keyword>
<reference evidence="13" key="1">
    <citation type="submission" date="2020-08" db="EMBL/GenBank/DDBJ databases">
        <title>Genome public.</title>
        <authorList>
            <person name="Liu C."/>
            <person name="Sun Q."/>
        </authorList>
    </citation>
    <scope>NUCLEOTIDE SEQUENCE</scope>
    <source>
        <strain evidence="13">NSJ-64</strain>
    </source>
</reference>
<dbReference type="GO" id="GO:0005524">
    <property type="term" value="F:ATP binding"/>
    <property type="evidence" value="ECO:0007669"/>
    <property type="project" value="UniProtKB-UniRule"/>
</dbReference>
<feature type="domain" description="Guanylate kinase-like" evidence="12">
    <location>
        <begin position="6"/>
        <end position="184"/>
    </location>
</feature>
<dbReference type="SUPFAM" id="SSF52540">
    <property type="entry name" value="P-loop containing nucleoside triphosphate hydrolases"/>
    <property type="match status" value="1"/>
</dbReference>
<evidence type="ECO:0000256" key="4">
    <source>
        <dbReference type="ARBA" id="ARBA00016296"/>
    </source>
</evidence>
<dbReference type="Proteomes" id="UP000623678">
    <property type="component" value="Unassembled WGS sequence"/>
</dbReference>
<keyword evidence="8 11" id="KW-0067">ATP-binding</keyword>
<dbReference type="Pfam" id="PF00625">
    <property type="entry name" value="Guanylate_kin"/>
    <property type="match status" value="1"/>
</dbReference>
<proteinExistence type="inferred from homology"/>
<accession>A0A926ESJ9</accession>
<evidence type="ECO:0000256" key="7">
    <source>
        <dbReference type="ARBA" id="ARBA00022777"/>
    </source>
</evidence>
<feature type="binding site" evidence="11">
    <location>
        <begin position="13"/>
        <end position="20"/>
    </location>
    <ligand>
        <name>ATP</name>
        <dbReference type="ChEBI" id="CHEBI:30616"/>
    </ligand>
</feature>
<keyword evidence="7 11" id="KW-0418">Kinase</keyword>
<evidence type="ECO:0000256" key="5">
    <source>
        <dbReference type="ARBA" id="ARBA00022679"/>
    </source>
</evidence>
<dbReference type="GO" id="GO:0005829">
    <property type="term" value="C:cytosol"/>
    <property type="evidence" value="ECO:0007669"/>
    <property type="project" value="TreeGrafter"/>
</dbReference>
<dbReference type="InterPro" id="IPR008144">
    <property type="entry name" value="Guanylate_kin-like_dom"/>
</dbReference>
<evidence type="ECO:0000256" key="2">
    <source>
        <dbReference type="ARBA" id="ARBA00005790"/>
    </source>
</evidence>
<dbReference type="InterPro" id="IPR008145">
    <property type="entry name" value="GK/Ca_channel_bsu"/>
</dbReference>
<dbReference type="FunFam" id="3.30.63.10:FF:000002">
    <property type="entry name" value="Guanylate kinase 1"/>
    <property type="match status" value="1"/>
</dbReference>
<comment type="subcellular location">
    <subcellularLocation>
        <location evidence="11">Cytoplasm</location>
    </subcellularLocation>
</comment>
<dbReference type="EC" id="2.7.4.8" evidence="3 11"/>
<evidence type="ECO:0000256" key="3">
    <source>
        <dbReference type="ARBA" id="ARBA00012961"/>
    </source>
</evidence>
<dbReference type="GO" id="GO:0004385">
    <property type="term" value="F:GMP kinase activity"/>
    <property type="evidence" value="ECO:0007669"/>
    <property type="project" value="UniProtKB-UniRule"/>
</dbReference>
<evidence type="ECO:0000256" key="1">
    <source>
        <dbReference type="ARBA" id="ARBA00003531"/>
    </source>
</evidence>
<dbReference type="PROSITE" id="PS00856">
    <property type="entry name" value="GUANYLATE_KINASE_1"/>
    <property type="match status" value="1"/>
</dbReference>
<evidence type="ECO:0000256" key="11">
    <source>
        <dbReference type="HAMAP-Rule" id="MF_00328"/>
    </source>
</evidence>
<evidence type="ECO:0000313" key="14">
    <source>
        <dbReference type="Proteomes" id="UP000623678"/>
    </source>
</evidence>
<dbReference type="Gene3D" id="3.30.63.10">
    <property type="entry name" value="Guanylate Kinase phosphate binding domain"/>
    <property type="match status" value="1"/>
</dbReference>
<comment type="similarity">
    <text evidence="2 11">Belongs to the guanylate kinase family.</text>
</comment>
<dbReference type="CDD" id="cd00071">
    <property type="entry name" value="GMPK"/>
    <property type="match status" value="1"/>
</dbReference>
<protein>
    <recommendedName>
        <fullName evidence="4 11">Guanylate kinase</fullName>
        <ecNumber evidence="3 11">2.7.4.8</ecNumber>
    </recommendedName>
    <alternativeName>
        <fullName evidence="9 11">GMP kinase</fullName>
    </alternativeName>
</protein>
<organism evidence="13 14">
    <name type="scientific">Youxingia wuxianensis</name>
    <dbReference type="NCBI Taxonomy" id="2763678"/>
    <lineage>
        <taxon>Bacteria</taxon>
        <taxon>Bacillati</taxon>
        <taxon>Bacillota</taxon>
        <taxon>Clostridia</taxon>
        <taxon>Eubacteriales</taxon>
        <taxon>Oscillospiraceae</taxon>
        <taxon>Youxingia</taxon>
    </lineage>
</organism>
<dbReference type="PANTHER" id="PTHR23117">
    <property type="entry name" value="GUANYLATE KINASE-RELATED"/>
    <property type="match status" value="1"/>
</dbReference>
<dbReference type="HAMAP" id="MF_00328">
    <property type="entry name" value="Guanylate_kinase"/>
    <property type="match status" value="1"/>
</dbReference>
<keyword evidence="14" id="KW-1185">Reference proteome</keyword>
<dbReference type="EMBL" id="JACRTD010000006">
    <property type="protein sequence ID" value="MBC8585724.1"/>
    <property type="molecule type" value="Genomic_DNA"/>
</dbReference>
<dbReference type="RefSeq" id="WP_262395441.1">
    <property type="nucleotide sequence ID" value="NZ_JACRTD010000006.1"/>
</dbReference>
<comment type="caution">
    <text evidence="13">The sequence shown here is derived from an EMBL/GenBank/DDBJ whole genome shotgun (WGS) entry which is preliminary data.</text>
</comment>
<comment type="function">
    <text evidence="1 11">Essential for recycling GMP and indirectly, cGMP.</text>
</comment>
<evidence type="ECO:0000256" key="10">
    <source>
        <dbReference type="ARBA" id="ARBA00048594"/>
    </source>
</evidence>
<keyword evidence="5 11" id="KW-0808">Transferase</keyword>
<comment type="catalytic activity">
    <reaction evidence="10 11">
        <text>GMP + ATP = GDP + ADP</text>
        <dbReference type="Rhea" id="RHEA:20780"/>
        <dbReference type="ChEBI" id="CHEBI:30616"/>
        <dbReference type="ChEBI" id="CHEBI:58115"/>
        <dbReference type="ChEBI" id="CHEBI:58189"/>
        <dbReference type="ChEBI" id="CHEBI:456216"/>
        <dbReference type="EC" id="2.7.4.8"/>
    </reaction>
</comment>